<dbReference type="OrthoDB" id="3249394at2759"/>
<dbReference type="InterPro" id="IPR041588">
    <property type="entry name" value="Integrase_H2C2"/>
</dbReference>
<protein>
    <recommendedName>
        <fullName evidence="1">Integrase zinc-binding domain-containing protein</fullName>
    </recommendedName>
</protein>
<dbReference type="STRING" id="1314674.A0A0D7AU76"/>
<reference evidence="2 3" key="1">
    <citation type="journal article" date="2015" name="Fungal Genet. Biol.">
        <title>Evolution of novel wood decay mechanisms in Agaricales revealed by the genome sequences of Fistulina hepatica and Cylindrobasidium torrendii.</title>
        <authorList>
            <person name="Floudas D."/>
            <person name="Held B.W."/>
            <person name="Riley R."/>
            <person name="Nagy L.G."/>
            <person name="Koehler G."/>
            <person name="Ransdell A.S."/>
            <person name="Younus H."/>
            <person name="Chow J."/>
            <person name="Chiniquy J."/>
            <person name="Lipzen A."/>
            <person name="Tritt A."/>
            <person name="Sun H."/>
            <person name="Haridas S."/>
            <person name="LaButti K."/>
            <person name="Ohm R.A."/>
            <person name="Kues U."/>
            <person name="Blanchette R.A."/>
            <person name="Grigoriev I.V."/>
            <person name="Minto R.E."/>
            <person name="Hibbett D.S."/>
        </authorList>
    </citation>
    <scope>NUCLEOTIDE SEQUENCE [LARGE SCALE GENOMIC DNA]</scope>
    <source>
        <strain evidence="2 3">FP15055 ss-10</strain>
    </source>
</reference>
<keyword evidence="3" id="KW-1185">Reference proteome</keyword>
<evidence type="ECO:0000259" key="1">
    <source>
        <dbReference type="Pfam" id="PF17921"/>
    </source>
</evidence>
<feature type="non-terminal residue" evidence="2">
    <location>
        <position position="1"/>
    </location>
</feature>
<organism evidence="2 3">
    <name type="scientific">Cylindrobasidium torrendii FP15055 ss-10</name>
    <dbReference type="NCBI Taxonomy" id="1314674"/>
    <lineage>
        <taxon>Eukaryota</taxon>
        <taxon>Fungi</taxon>
        <taxon>Dikarya</taxon>
        <taxon>Basidiomycota</taxon>
        <taxon>Agaricomycotina</taxon>
        <taxon>Agaricomycetes</taxon>
        <taxon>Agaricomycetidae</taxon>
        <taxon>Agaricales</taxon>
        <taxon>Marasmiineae</taxon>
        <taxon>Physalacriaceae</taxon>
        <taxon>Cylindrobasidium</taxon>
    </lineage>
</organism>
<feature type="domain" description="Integrase zinc-binding" evidence="1">
    <location>
        <begin position="69"/>
        <end position="102"/>
    </location>
</feature>
<feature type="non-terminal residue" evidence="2">
    <location>
        <position position="103"/>
    </location>
</feature>
<dbReference type="Pfam" id="PF17921">
    <property type="entry name" value="Integrase_H2C2"/>
    <property type="match status" value="1"/>
</dbReference>
<dbReference type="Proteomes" id="UP000054007">
    <property type="component" value="Unassembled WGS sequence"/>
</dbReference>
<sequence>LLNVLSGGRASLDLVGLVKGNYSSDPLFGPVIQSPKDFRNFEIHNEALYLKIQQDIKLLCIPDIVHNTRKVREVVIDEAHSLLAHLGARKTLAYLRAHVWWKT</sequence>
<dbReference type="EMBL" id="KN880916">
    <property type="protein sequence ID" value="KIY61560.1"/>
    <property type="molecule type" value="Genomic_DNA"/>
</dbReference>
<name>A0A0D7AU76_9AGAR</name>
<proteinExistence type="predicted"/>
<accession>A0A0D7AU76</accession>
<evidence type="ECO:0000313" key="3">
    <source>
        <dbReference type="Proteomes" id="UP000054007"/>
    </source>
</evidence>
<evidence type="ECO:0000313" key="2">
    <source>
        <dbReference type="EMBL" id="KIY61560.1"/>
    </source>
</evidence>
<gene>
    <name evidence="2" type="ORF">CYLTODRAFT_324105</name>
</gene>
<dbReference type="AlphaFoldDB" id="A0A0D7AU76"/>
<dbReference type="Gene3D" id="1.10.340.70">
    <property type="match status" value="1"/>
</dbReference>